<feature type="transmembrane region" description="Helical" evidence="1">
    <location>
        <begin position="138"/>
        <end position="159"/>
    </location>
</feature>
<dbReference type="PANTHER" id="PTHR40407">
    <property type="entry name" value="MEMBRANE PROTEIN-LIKE PROTEIN"/>
    <property type="match status" value="1"/>
</dbReference>
<keyword evidence="1" id="KW-0472">Membrane</keyword>
<reference evidence="3 4" key="1">
    <citation type="submission" date="2017-07" db="EMBL/GenBank/DDBJ databases">
        <title>Niveispirillum cyanobacteriorum sp. nov., isolated from cyanobacterial aggregates in a eutrophic lake.</title>
        <authorList>
            <person name="Cai H."/>
        </authorList>
    </citation>
    <scope>NUCLEOTIDE SEQUENCE [LARGE SCALE GENOMIC DNA]</scope>
    <source>
        <strain evidence="4">TH1-14</strain>
    </source>
</reference>
<evidence type="ECO:0000256" key="1">
    <source>
        <dbReference type="SAM" id="Phobius"/>
    </source>
</evidence>
<dbReference type="AlphaFoldDB" id="A0A255Z1K8"/>
<gene>
    <name evidence="3" type="ORF">CHU95_11010</name>
</gene>
<dbReference type="Proteomes" id="UP000216998">
    <property type="component" value="Unassembled WGS sequence"/>
</dbReference>
<dbReference type="PANTHER" id="PTHR40407:SF1">
    <property type="entry name" value="HEPARAN-ALPHA-GLUCOSAMINIDE N-ACETYLTRANSFERASE CATALYTIC DOMAIN-CONTAINING PROTEIN"/>
    <property type="match status" value="1"/>
</dbReference>
<dbReference type="InterPro" id="IPR012429">
    <property type="entry name" value="HGSNAT_cat"/>
</dbReference>
<feature type="transmembrane region" description="Helical" evidence="1">
    <location>
        <begin position="246"/>
        <end position="263"/>
    </location>
</feature>
<feature type="transmembrane region" description="Helical" evidence="1">
    <location>
        <begin position="366"/>
        <end position="387"/>
    </location>
</feature>
<comment type="caution">
    <text evidence="3">The sequence shown here is derived from an EMBL/GenBank/DDBJ whole genome shotgun (WGS) entry which is preliminary data.</text>
</comment>
<feature type="transmembrane region" description="Helical" evidence="1">
    <location>
        <begin position="110"/>
        <end position="132"/>
    </location>
</feature>
<accession>A0A255Z1K8</accession>
<protein>
    <recommendedName>
        <fullName evidence="2">Heparan-alpha-glucosaminide N-acetyltransferase catalytic domain-containing protein</fullName>
    </recommendedName>
</protein>
<feature type="transmembrane region" description="Helical" evidence="1">
    <location>
        <begin position="216"/>
        <end position="234"/>
    </location>
</feature>
<proteinExistence type="predicted"/>
<keyword evidence="1" id="KW-1133">Transmembrane helix</keyword>
<feature type="transmembrane region" description="Helical" evidence="1">
    <location>
        <begin position="332"/>
        <end position="354"/>
    </location>
</feature>
<sequence length="402" mass="44923">MSSITGLESRTENLATGGQTLATAKAHARLVAIDALRGLVMVFMLVDHIRETWFLHLQVTDPVNAAATDPALFFTRLLSTFCAPTFVALTGLSAWLYGQSHSKAETSMFLLKRGLFLIFLELTFVGFAWSAQFPPTTFWLQVIWAIGVSMIVLAGLLHLPRPAQAVLGLVIVLGHNLLDPIRLAPGEPFFEVWAVIHQRSVIELGGGMIAKTTYPILPWIGVILLGYVCGPWFAKGTDALVRRRRLILTGSIMLIGFVVIRALNMYGDKPWVPGVDTLHTIMAFLALTKYPPSLLFLLPTVGVGVLLLALFEKHQDSRIMPYLSMFGGAPMFFYLLHLYVLKALYLIAVALYGLNKGQVFGVDNVSTVWLWVAILLVPLYLPTRWFAELKQRRRDIWWLKYL</sequence>
<dbReference type="EMBL" id="NOXU01000028">
    <property type="protein sequence ID" value="OYQ34540.1"/>
    <property type="molecule type" value="Genomic_DNA"/>
</dbReference>
<dbReference type="OrthoDB" id="508112at2"/>
<evidence type="ECO:0000259" key="2">
    <source>
        <dbReference type="Pfam" id="PF07786"/>
    </source>
</evidence>
<dbReference type="RefSeq" id="WP_094456390.1">
    <property type="nucleotide sequence ID" value="NZ_NOXU01000028.1"/>
</dbReference>
<evidence type="ECO:0000313" key="3">
    <source>
        <dbReference type="EMBL" id="OYQ34540.1"/>
    </source>
</evidence>
<organism evidence="3 4">
    <name type="scientific">Niveispirillum lacus</name>
    <dbReference type="NCBI Taxonomy" id="1981099"/>
    <lineage>
        <taxon>Bacteria</taxon>
        <taxon>Pseudomonadati</taxon>
        <taxon>Pseudomonadota</taxon>
        <taxon>Alphaproteobacteria</taxon>
        <taxon>Rhodospirillales</taxon>
        <taxon>Azospirillaceae</taxon>
        <taxon>Niveispirillum</taxon>
    </lineage>
</organism>
<evidence type="ECO:0000313" key="4">
    <source>
        <dbReference type="Proteomes" id="UP000216998"/>
    </source>
</evidence>
<feature type="domain" description="Heparan-alpha-glucosaminide N-acetyltransferase catalytic" evidence="2">
    <location>
        <begin position="29"/>
        <end position="238"/>
    </location>
</feature>
<feature type="transmembrane region" description="Helical" evidence="1">
    <location>
        <begin position="77"/>
        <end position="98"/>
    </location>
</feature>
<name>A0A255Z1K8_9PROT</name>
<dbReference type="Pfam" id="PF07786">
    <property type="entry name" value="HGSNAT_cat"/>
    <property type="match status" value="1"/>
</dbReference>
<feature type="transmembrane region" description="Helical" evidence="1">
    <location>
        <begin position="294"/>
        <end position="311"/>
    </location>
</feature>
<keyword evidence="4" id="KW-1185">Reference proteome</keyword>
<keyword evidence="1" id="KW-0812">Transmembrane</keyword>